<gene>
    <name evidence="2" type="ORF">HWQ62_00427</name>
</gene>
<proteinExistence type="predicted"/>
<dbReference type="EMBL" id="MT663540">
    <property type="protein sequence ID" value="QOI90558.1"/>
    <property type="molecule type" value="Genomic_DNA"/>
</dbReference>
<accession>A0A7M3UP87</accession>
<feature type="coiled-coil region" evidence="1">
    <location>
        <begin position="29"/>
        <end position="56"/>
    </location>
</feature>
<name>A0A7M3UP87_POV01</name>
<keyword evidence="1" id="KW-0175">Coiled coil</keyword>
<organism evidence="2">
    <name type="scientific">Pyramimonas orientalis virus</name>
    <name type="common">PoV01</name>
    <dbReference type="NCBI Taxonomy" id="455367"/>
    <lineage>
        <taxon>Viruses</taxon>
        <taxon>Varidnaviria</taxon>
        <taxon>Bamfordvirae</taxon>
        <taxon>Nucleocytoviricota</taxon>
        <taxon>Megaviricetes</taxon>
        <taxon>Imitervirales</taxon>
        <taxon>Allomimiviridae</taxon>
        <taxon>Heliosvirus</taxon>
        <taxon>Heliosvirus raunefjordenense</taxon>
    </lineage>
</organism>
<organismHost>
    <name type="scientific">Pyramimonas plurioculata</name>
    <dbReference type="NCBI Taxonomy" id="36893"/>
</organismHost>
<evidence type="ECO:0000313" key="2">
    <source>
        <dbReference type="EMBL" id="QOI90558.1"/>
    </source>
</evidence>
<protein>
    <submittedName>
        <fullName evidence="2">Uncharacterized protein</fullName>
    </submittedName>
</protein>
<sequence length="60" mass="7201">MSYVFSRILSSLSFLQNDRKRKEEGDIRKAKLRRMIMEEKKQAEDVIRAVEEANRIMKDL</sequence>
<evidence type="ECO:0000256" key="1">
    <source>
        <dbReference type="SAM" id="Coils"/>
    </source>
</evidence>
<reference evidence="2" key="1">
    <citation type="submission" date="2020-06" db="EMBL/GenBank/DDBJ databases">
        <title>Lateral gene transfer of anion-conducting channel rhodopsins between green algae and giant viruses.</title>
        <authorList>
            <person name="Rozenberg A."/>
            <person name="Oppermann J."/>
            <person name="Wietek J."/>
            <person name="Fernandez Lahore R.G."/>
            <person name="Sandaa R.-A."/>
            <person name="Bratbak G."/>
            <person name="Hegemann P."/>
            <person name="Beja O."/>
        </authorList>
    </citation>
    <scope>NUCLEOTIDE SEQUENCE</scope>
    <source>
        <strain evidence="2">01B</strain>
    </source>
</reference>